<dbReference type="Gene3D" id="3.40.390.10">
    <property type="entry name" value="Collagenase (Catalytic Domain)"/>
    <property type="match status" value="1"/>
</dbReference>
<evidence type="ECO:0000259" key="2">
    <source>
        <dbReference type="PROSITE" id="PS51864"/>
    </source>
</evidence>
<evidence type="ECO:0000313" key="4">
    <source>
        <dbReference type="WBParaSite" id="L893_g33123.t1"/>
    </source>
</evidence>
<feature type="domain" description="Peptidase M12A" evidence="2">
    <location>
        <begin position="1"/>
        <end position="65"/>
    </location>
</feature>
<accession>A0A1I8A6B6</accession>
<dbReference type="GO" id="GO:0004222">
    <property type="term" value="F:metalloendopeptidase activity"/>
    <property type="evidence" value="ECO:0007669"/>
    <property type="project" value="InterPro"/>
</dbReference>
<dbReference type="GO" id="GO:0006508">
    <property type="term" value="P:proteolysis"/>
    <property type="evidence" value="ECO:0007669"/>
    <property type="project" value="InterPro"/>
</dbReference>
<comment type="caution">
    <text evidence="1">Lacks conserved residue(s) required for the propagation of feature annotation.</text>
</comment>
<proteinExistence type="predicted"/>
<organism evidence="3 4">
    <name type="scientific">Steinernema glaseri</name>
    <dbReference type="NCBI Taxonomy" id="37863"/>
    <lineage>
        <taxon>Eukaryota</taxon>
        <taxon>Metazoa</taxon>
        <taxon>Ecdysozoa</taxon>
        <taxon>Nematoda</taxon>
        <taxon>Chromadorea</taxon>
        <taxon>Rhabditida</taxon>
        <taxon>Tylenchina</taxon>
        <taxon>Panagrolaimomorpha</taxon>
        <taxon>Strongyloidoidea</taxon>
        <taxon>Steinernematidae</taxon>
        <taxon>Steinernema</taxon>
    </lineage>
</organism>
<evidence type="ECO:0000313" key="3">
    <source>
        <dbReference type="Proteomes" id="UP000095287"/>
    </source>
</evidence>
<dbReference type="InterPro" id="IPR024079">
    <property type="entry name" value="MetalloPept_cat_dom_sf"/>
</dbReference>
<protein>
    <submittedName>
        <fullName evidence="4">Astacin domain-containing protein</fullName>
    </submittedName>
</protein>
<keyword evidence="3" id="KW-1185">Reference proteome</keyword>
<dbReference type="AlphaFoldDB" id="A0A1I8A6B6"/>
<dbReference type="WBParaSite" id="L893_g33123.t1">
    <property type="protein sequence ID" value="L893_g33123.t1"/>
    <property type="gene ID" value="L893_g33123"/>
</dbReference>
<dbReference type="PROSITE" id="PS51864">
    <property type="entry name" value="ASTACIN"/>
    <property type="match status" value="1"/>
</dbReference>
<sequence>MGSSACDGHLSNRNLSLNRRENGFAIDTTKPTILTINPAFQQSIGAQELPTFDDIVMLNLHYSCYGRATDIGTEVPEE</sequence>
<reference evidence="4" key="1">
    <citation type="submission" date="2016-11" db="UniProtKB">
        <authorList>
            <consortium name="WormBaseParasite"/>
        </authorList>
    </citation>
    <scope>IDENTIFICATION</scope>
</reference>
<name>A0A1I8A6B6_9BILA</name>
<evidence type="ECO:0000256" key="1">
    <source>
        <dbReference type="PROSITE-ProRule" id="PRU01211"/>
    </source>
</evidence>
<dbReference type="InterPro" id="IPR001506">
    <property type="entry name" value="Peptidase_M12A"/>
</dbReference>
<dbReference type="Proteomes" id="UP000095287">
    <property type="component" value="Unplaced"/>
</dbReference>